<feature type="region of interest" description="Disordered" evidence="1">
    <location>
        <begin position="730"/>
        <end position="808"/>
    </location>
</feature>
<sequence>MVVRRMAPGERSPRWPPLFPLDMPLRLRERGKSQCWNPVHAGHGRSDLLVLSQVEGGQGGTTYFSSRASAVPGSTGWGIPQDGQNCVGFSGPNVGVGGQRQQPRLDGVVGSKGTLSMDVESEPSLAQGSLTVDCELGPYSTMLQCSDGGSDMQPASRFPSSRSLGGKGMGSPSHGGPEGVHGNADFTAGDAWMGGVADIAGTQYGGCSSGGSDGEFSAHGRSDVSSIDGSVRRARAVGGGGDGEPAAKAKGRAAAGGGGGEGEPAATSRNRAPPGGDGLGGEPAAKGKPRSPDWSTDESVGLLTYLFEEDALQEKRKGRQKMRTRRERYEWIITKLVEKGFEARNVEECERKFYNLLDCGKRIRDFHNRSGEQIYWNMDRVSRKKEGFPVSFDKQLFDALRWKLQKAEGSCEGLMNSVQYNEGWSSAVTDDDDTGGRNGSPVPRRRDGNDGGEGSKSARTEGGGGSARWSRSQSSAEVNRGGGFADVAHALVESNDRQAEKLAGTFANAMDGINNILAQGNATLLQCFTMLSGALSGRPADNGPPITKEQSRAGNVKAVHASPRPHHVLDALTRSQRRCGHGSATSDSATSDTVPRQQCHVSSATSAVPRQTQCHVSSATSDTVPRQQCHVSSATSDIVPRQQCPATMTGAALGMPDQLANESIADYKKRFQAQLAAIEAEEQRRLAPKAAQLHAEAAATAEKLRLEAEADAGAQAHRKEAQDLLQRHEAASIESSGSGISNHQDQPGCCTREDSMAASPCGEGKFGPRPQHVAAVQTDTIVEDPAAAQASREGDQVAAVQPRSNNNS</sequence>
<feature type="region of interest" description="Disordered" evidence="1">
    <location>
        <begin position="425"/>
        <end position="480"/>
    </location>
</feature>
<dbReference type="Proteomes" id="UP000265515">
    <property type="component" value="Unassembled WGS sequence"/>
</dbReference>
<gene>
    <name evidence="2" type="ORF">CBR_g23030</name>
</gene>
<evidence type="ECO:0000256" key="1">
    <source>
        <dbReference type="SAM" id="MobiDB-lite"/>
    </source>
</evidence>
<feature type="region of interest" description="Disordered" evidence="1">
    <location>
        <begin position="145"/>
        <end position="184"/>
    </location>
</feature>
<dbReference type="PANTHER" id="PTHR33492:SF4">
    <property type="entry name" value="OS02G0174300 PROTEIN"/>
    <property type="match status" value="1"/>
</dbReference>
<name>A0A388L3C9_CHABU</name>
<dbReference type="AlphaFoldDB" id="A0A388L3C9"/>
<dbReference type="Gramene" id="GBG76815">
    <property type="protein sequence ID" value="GBG76815"/>
    <property type="gene ID" value="CBR_g23030"/>
</dbReference>
<accession>A0A388L3C9</accession>
<keyword evidence="3" id="KW-1185">Reference proteome</keyword>
<evidence type="ECO:0008006" key="4">
    <source>
        <dbReference type="Google" id="ProtNLM"/>
    </source>
</evidence>
<comment type="caution">
    <text evidence="2">The sequence shown here is derived from an EMBL/GenBank/DDBJ whole genome shotgun (WGS) entry which is preliminary data.</text>
</comment>
<dbReference type="PANTHER" id="PTHR33492">
    <property type="entry name" value="OSJNBA0043A12.37 PROTEIN-RELATED"/>
    <property type="match status" value="1"/>
</dbReference>
<evidence type="ECO:0000313" key="3">
    <source>
        <dbReference type="Proteomes" id="UP000265515"/>
    </source>
</evidence>
<feature type="compositionally biased region" description="Polar residues" evidence="1">
    <location>
        <begin position="617"/>
        <end position="636"/>
    </location>
</feature>
<feature type="region of interest" description="Disordered" evidence="1">
    <location>
        <begin position="215"/>
        <end position="297"/>
    </location>
</feature>
<protein>
    <recommendedName>
        <fullName evidence="4">Myb-like domain-containing protein</fullName>
    </recommendedName>
</protein>
<feature type="region of interest" description="Disordered" evidence="1">
    <location>
        <begin position="539"/>
        <end position="597"/>
    </location>
</feature>
<organism evidence="2 3">
    <name type="scientific">Chara braunii</name>
    <name type="common">Braun's stonewort</name>
    <dbReference type="NCBI Taxonomy" id="69332"/>
    <lineage>
        <taxon>Eukaryota</taxon>
        <taxon>Viridiplantae</taxon>
        <taxon>Streptophyta</taxon>
        <taxon>Charophyceae</taxon>
        <taxon>Charales</taxon>
        <taxon>Characeae</taxon>
        <taxon>Chara</taxon>
    </lineage>
</organism>
<dbReference type="EMBL" id="BFEA01000253">
    <property type="protein sequence ID" value="GBG76815.1"/>
    <property type="molecule type" value="Genomic_DNA"/>
</dbReference>
<reference evidence="2 3" key="1">
    <citation type="journal article" date="2018" name="Cell">
        <title>The Chara Genome: Secondary Complexity and Implications for Plant Terrestrialization.</title>
        <authorList>
            <person name="Nishiyama T."/>
            <person name="Sakayama H."/>
            <person name="Vries J.D."/>
            <person name="Buschmann H."/>
            <person name="Saint-Marcoux D."/>
            <person name="Ullrich K.K."/>
            <person name="Haas F.B."/>
            <person name="Vanderstraeten L."/>
            <person name="Becker D."/>
            <person name="Lang D."/>
            <person name="Vosolsobe S."/>
            <person name="Rombauts S."/>
            <person name="Wilhelmsson P.K.I."/>
            <person name="Janitza P."/>
            <person name="Kern R."/>
            <person name="Heyl A."/>
            <person name="Rumpler F."/>
            <person name="Villalobos L.I.A.C."/>
            <person name="Clay J.M."/>
            <person name="Skokan R."/>
            <person name="Toyoda A."/>
            <person name="Suzuki Y."/>
            <person name="Kagoshima H."/>
            <person name="Schijlen E."/>
            <person name="Tajeshwar N."/>
            <person name="Catarino B."/>
            <person name="Hetherington A.J."/>
            <person name="Saltykova A."/>
            <person name="Bonnot C."/>
            <person name="Breuninger H."/>
            <person name="Symeonidi A."/>
            <person name="Radhakrishnan G.V."/>
            <person name="Van Nieuwerburgh F."/>
            <person name="Deforce D."/>
            <person name="Chang C."/>
            <person name="Karol K.G."/>
            <person name="Hedrich R."/>
            <person name="Ulvskov P."/>
            <person name="Glockner G."/>
            <person name="Delwiche C.F."/>
            <person name="Petrasek J."/>
            <person name="Van de Peer Y."/>
            <person name="Friml J."/>
            <person name="Beilby M."/>
            <person name="Dolan L."/>
            <person name="Kohara Y."/>
            <person name="Sugano S."/>
            <person name="Fujiyama A."/>
            <person name="Delaux P.-M."/>
            <person name="Quint M."/>
            <person name="TheiBen G."/>
            <person name="Hagemann M."/>
            <person name="Harholt J."/>
            <person name="Dunand C."/>
            <person name="Zachgo S."/>
            <person name="Langdale J."/>
            <person name="Maumus F."/>
            <person name="Straeten D.V.D."/>
            <person name="Gould S.B."/>
            <person name="Rensing S.A."/>
        </authorList>
    </citation>
    <scope>NUCLEOTIDE SEQUENCE [LARGE SCALE GENOMIC DNA]</scope>
    <source>
        <strain evidence="2 3">S276</strain>
    </source>
</reference>
<evidence type="ECO:0000313" key="2">
    <source>
        <dbReference type="EMBL" id="GBG76815.1"/>
    </source>
</evidence>
<proteinExistence type="predicted"/>
<feature type="compositionally biased region" description="Low complexity" evidence="1">
    <location>
        <begin position="583"/>
        <end position="593"/>
    </location>
</feature>
<feature type="compositionally biased region" description="Low complexity" evidence="1">
    <location>
        <begin position="732"/>
        <end position="741"/>
    </location>
</feature>
<feature type="region of interest" description="Disordered" evidence="1">
    <location>
        <begin position="617"/>
        <end position="641"/>
    </location>
</feature>